<dbReference type="AlphaFoldDB" id="A0AAD6T8S5"/>
<accession>A0AAD6T8S5</accession>
<sequence>MSGPCALQLSAYASSRKNIRSPRALPSPSTKRGTWNHQQYMLKFLGRKIIHGTSKSKVVIHARRRRLLRRALEPPRTAGIHVADSPNLWEVGQPESPSTLPILVPQPPLLSLRCLYPETDSGYCSDASRSPSPVPEMDARPTRRYIRPDLADPLAGFPCDFTSTSEFRVRLSARNVTLRPSPRLFESFDLS</sequence>
<reference evidence="1" key="1">
    <citation type="submission" date="2023-03" db="EMBL/GenBank/DDBJ databases">
        <title>Massive genome expansion in bonnet fungi (Mycena s.s.) driven by repeated elements and novel gene families across ecological guilds.</title>
        <authorList>
            <consortium name="Lawrence Berkeley National Laboratory"/>
            <person name="Harder C.B."/>
            <person name="Miyauchi S."/>
            <person name="Viragh M."/>
            <person name="Kuo A."/>
            <person name="Thoen E."/>
            <person name="Andreopoulos B."/>
            <person name="Lu D."/>
            <person name="Skrede I."/>
            <person name="Drula E."/>
            <person name="Henrissat B."/>
            <person name="Morin E."/>
            <person name="Kohler A."/>
            <person name="Barry K."/>
            <person name="LaButti K."/>
            <person name="Morin E."/>
            <person name="Salamov A."/>
            <person name="Lipzen A."/>
            <person name="Mereny Z."/>
            <person name="Hegedus B."/>
            <person name="Baldrian P."/>
            <person name="Stursova M."/>
            <person name="Weitz H."/>
            <person name="Taylor A."/>
            <person name="Grigoriev I.V."/>
            <person name="Nagy L.G."/>
            <person name="Martin F."/>
            <person name="Kauserud H."/>
        </authorList>
    </citation>
    <scope>NUCLEOTIDE SEQUENCE</scope>
    <source>
        <strain evidence="1">CBHHK200</strain>
    </source>
</reference>
<protein>
    <submittedName>
        <fullName evidence="1">Uncharacterized protein</fullName>
    </submittedName>
</protein>
<evidence type="ECO:0000313" key="1">
    <source>
        <dbReference type="EMBL" id="KAJ7041609.1"/>
    </source>
</evidence>
<proteinExistence type="predicted"/>
<comment type="caution">
    <text evidence="1">The sequence shown here is derived from an EMBL/GenBank/DDBJ whole genome shotgun (WGS) entry which is preliminary data.</text>
</comment>
<evidence type="ECO:0000313" key="2">
    <source>
        <dbReference type="Proteomes" id="UP001218188"/>
    </source>
</evidence>
<dbReference type="EMBL" id="JARJCM010000016">
    <property type="protein sequence ID" value="KAJ7041609.1"/>
    <property type="molecule type" value="Genomic_DNA"/>
</dbReference>
<organism evidence="1 2">
    <name type="scientific">Mycena alexandri</name>
    <dbReference type="NCBI Taxonomy" id="1745969"/>
    <lineage>
        <taxon>Eukaryota</taxon>
        <taxon>Fungi</taxon>
        <taxon>Dikarya</taxon>
        <taxon>Basidiomycota</taxon>
        <taxon>Agaricomycotina</taxon>
        <taxon>Agaricomycetes</taxon>
        <taxon>Agaricomycetidae</taxon>
        <taxon>Agaricales</taxon>
        <taxon>Marasmiineae</taxon>
        <taxon>Mycenaceae</taxon>
        <taxon>Mycena</taxon>
    </lineage>
</organism>
<name>A0AAD6T8S5_9AGAR</name>
<keyword evidence="2" id="KW-1185">Reference proteome</keyword>
<dbReference type="Proteomes" id="UP001218188">
    <property type="component" value="Unassembled WGS sequence"/>
</dbReference>
<gene>
    <name evidence="1" type="ORF">C8F04DRAFT_1079430</name>
</gene>